<dbReference type="EMBL" id="JACOMF010000057">
    <property type="protein sequence ID" value="MBC4018486.1"/>
    <property type="molecule type" value="Genomic_DNA"/>
</dbReference>
<evidence type="ECO:0000313" key="1">
    <source>
        <dbReference type="EMBL" id="MBC4018486.1"/>
    </source>
</evidence>
<dbReference type="RefSeq" id="WP_186773237.1">
    <property type="nucleotide sequence ID" value="NZ_JACOMF010000057.1"/>
</dbReference>
<gene>
    <name evidence="1" type="ORF">H7965_24735</name>
</gene>
<dbReference type="AlphaFoldDB" id="A0A9X0R2B9"/>
<keyword evidence="2" id="KW-1185">Reference proteome</keyword>
<name>A0A9X0R2B9_9PROT</name>
<sequence length="222" mass="23704">MLAGEAVVAIWNGVAEEGWAMNYAWHIQEHMSERVGILGFNRGRRFRGIDATTHPALFTLYEVDTMQVLQGQDYTNRLNAPTPWTRAAGKHSRDTSRGLARVVASHGPGVGGVMATIRFDADASAETALAALVREAAGAPRVTGSHLGVADAAASGVVTEEKRNRPDIGAPPGWFILLEATDAEALAPLLPDAALLAAGARGPVRRGVYRLEYLRTKTAWAP</sequence>
<proteinExistence type="predicted"/>
<accession>A0A9X0R2B9</accession>
<protein>
    <submittedName>
        <fullName evidence="1">Uncharacterized protein</fullName>
    </submittedName>
</protein>
<reference evidence="1" key="1">
    <citation type="submission" date="2020-08" db="EMBL/GenBank/DDBJ databases">
        <authorList>
            <person name="Hu Y."/>
            <person name="Nguyen S.V."/>
            <person name="Li F."/>
            <person name="Fanning S."/>
        </authorList>
    </citation>
    <scope>NUCLEOTIDE SEQUENCE</scope>
    <source>
        <strain evidence="1">SYSU D8009</strain>
    </source>
</reference>
<dbReference type="Proteomes" id="UP000600101">
    <property type="component" value="Unassembled WGS sequence"/>
</dbReference>
<evidence type="ECO:0000313" key="2">
    <source>
        <dbReference type="Proteomes" id="UP000600101"/>
    </source>
</evidence>
<comment type="caution">
    <text evidence="1">The sequence shown here is derived from an EMBL/GenBank/DDBJ whole genome shotgun (WGS) entry which is preliminary data.</text>
</comment>
<organism evidence="1 2">
    <name type="scientific">Siccirubricoccus deserti</name>
    <dbReference type="NCBI Taxonomy" id="2013562"/>
    <lineage>
        <taxon>Bacteria</taxon>
        <taxon>Pseudomonadati</taxon>
        <taxon>Pseudomonadota</taxon>
        <taxon>Alphaproteobacteria</taxon>
        <taxon>Acetobacterales</taxon>
        <taxon>Roseomonadaceae</taxon>
        <taxon>Siccirubricoccus</taxon>
    </lineage>
</organism>